<comment type="similarity">
    <text evidence="1">Belongs to the bacterial sugar transferase family.</text>
</comment>
<gene>
    <name evidence="4" type="ORF">OMAG_000535</name>
</gene>
<feature type="transmembrane region" description="Helical" evidence="2">
    <location>
        <begin position="38"/>
        <end position="58"/>
    </location>
</feature>
<feature type="domain" description="Bacterial sugar transferase" evidence="3">
    <location>
        <begin position="223"/>
        <end position="399"/>
    </location>
</feature>
<dbReference type="GO" id="GO:0016780">
    <property type="term" value="F:phosphotransferase activity, for other substituted phosphate groups"/>
    <property type="evidence" value="ECO:0007669"/>
    <property type="project" value="TreeGrafter"/>
</dbReference>
<evidence type="ECO:0000313" key="5">
    <source>
        <dbReference type="Proteomes" id="UP000033428"/>
    </source>
</evidence>
<dbReference type="PANTHER" id="PTHR30576">
    <property type="entry name" value="COLANIC BIOSYNTHESIS UDP-GLUCOSE LIPID CARRIER TRANSFERASE"/>
    <property type="match status" value="1"/>
</dbReference>
<dbReference type="Pfam" id="PF02397">
    <property type="entry name" value="Bac_transf"/>
    <property type="match status" value="1"/>
</dbReference>
<accession>A0A0F0CVV5</accession>
<feature type="transmembrane region" description="Helical" evidence="2">
    <location>
        <begin position="103"/>
        <end position="122"/>
    </location>
</feature>
<keyword evidence="4" id="KW-0808">Transferase</keyword>
<name>A0A0F0CVV5_9BACT</name>
<feature type="transmembrane region" description="Helical" evidence="2">
    <location>
        <begin position="7"/>
        <end position="26"/>
    </location>
</feature>
<proteinExistence type="inferred from homology"/>
<protein>
    <submittedName>
        <fullName evidence="4">Exopolysaccharide biosynthesis polyprenyl glycosylphosphotransferase</fullName>
    </submittedName>
</protein>
<dbReference type="EMBL" id="JYNY01000114">
    <property type="protein sequence ID" value="KJJ85580.1"/>
    <property type="molecule type" value="Genomic_DNA"/>
</dbReference>
<feature type="transmembrane region" description="Helical" evidence="2">
    <location>
        <begin position="70"/>
        <end position="91"/>
    </location>
</feature>
<evidence type="ECO:0000256" key="2">
    <source>
        <dbReference type="SAM" id="Phobius"/>
    </source>
</evidence>
<evidence type="ECO:0000259" key="3">
    <source>
        <dbReference type="Pfam" id="PF02397"/>
    </source>
</evidence>
<evidence type="ECO:0000256" key="1">
    <source>
        <dbReference type="ARBA" id="ARBA00006464"/>
    </source>
</evidence>
<keyword evidence="2" id="KW-1133">Transmembrane helix</keyword>
<dbReference type="InterPro" id="IPR003362">
    <property type="entry name" value="Bact_transf"/>
</dbReference>
<sequence>MYHIIKSFIIDILLVNSGFLIAIFVRFSERYNHFSFQIYLETAPYIMAIHFFSFFLYDLSPKRFTSFWSLLRKVFWGILLGTGLSMCFIYIFRGRWGNFPSGVFLMACVFNIIIITFLKYFFYKSANRIYERIQFAGTHEVDKLLLSKDLQDLDEIVLTSEINDIRSLFLLMGVTRDLGIRLSISQELYEQLLYHKIHNELPVYFLMPVYLSSLSSLEEFLIRAVDVIVSLSLLIVFAPICLIIAIIIKITSKGPVIYKQNRLGLHGKVFTIYKFRTMREGAEQATGPMLTYQGDPRVTNIGKLLRKTRIDELPQIINVLKGEMSLVGPRPERLHFIRQHQVLSGIRLSVKPGITGLAQVRKSYDLKPEYKLRYDYLYITKRSLVLNIKIILRTIPVMIFGKGT</sequence>
<comment type="caution">
    <text evidence="4">The sequence shown here is derived from an EMBL/GenBank/DDBJ whole genome shotgun (WGS) entry which is preliminary data.</text>
</comment>
<keyword evidence="2" id="KW-0812">Transmembrane</keyword>
<feature type="transmembrane region" description="Helical" evidence="2">
    <location>
        <begin position="228"/>
        <end position="248"/>
    </location>
</feature>
<keyword evidence="2" id="KW-0472">Membrane</keyword>
<keyword evidence="5" id="KW-1185">Reference proteome</keyword>
<evidence type="ECO:0000313" key="4">
    <source>
        <dbReference type="EMBL" id="KJJ85580.1"/>
    </source>
</evidence>
<organism evidence="4 5">
    <name type="scientific">Candidatus Omnitrophus magneticus</name>
    <dbReference type="NCBI Taxonomy" id="1609969"/>
    <lineage>
        <taxon>Bacteria</taxon>
        <taxon>Pseudomonadati</taxon>
        <taxon>Candidatus Omnitrophota</taxon>
        <taxon>Candidatus Omnitrophus</taxon>
    </lineage>
</organism>
<dbReference type="Proteomes" id="UP000033428">
    <property type="component" value="Unassembled WGS sequence"/>
</dbReference>
<dbReference type="AlphaFoldDB" id="A0A0F0CVV5"/>
<reference evidence="4 5" key="1">
    <citation type="submission" date="2015-02" db="EMBL/GenBank/DDBJ databases">
        <title>Single-cell genomics of uncultivated deep-branching MTB reveals a conserved set of magnetosome genes.</title>
        <authorList>
            <person name="Kolinko S."/>
            <person name="Richter M."/>
            <person name="Glockner F.O."/>
            <person name="Brachmann A."/>
            <person name="Schuler D."/>
        </authorList>
    </citation>
    <scope>NUCLEOTIDE SEQUENCE [LARGE SCALE GENOMIC DNA]</scope>
    <source>
        <strain evidence="4">SKK-01</strain>
    </source>
</reference>
<dbReference type="PANTHER" id="PTHR30576:SF0">
    <property type="entry name" value="UNDECAPRENYL-PHOSPHATE N-ACETYLGALACTOSAMINYL 1-PHOSPHATE TRANSFERASE-RELATED"/>
    <property type="match status" value="1"/>
</dbReference>